<keyword evidence="5" id="KW-0210">Decarboxylase</keyword>
<dbReference type="InterPro" id="IPR013785">
    <property type="entry name" value="Aldolase_TIM"/>
</dbReference>
<evidence type="ECO:0000313" key="11">
    <source>
        <dbReference type="Proteomes" id="UP000528322"/>
    </source>
</evidence>
<dbReference type="RefSeq" id="WP_183732063.1">
    <property type="nucleotide sequence ID" value="NZ_JACHID010000008.1"/>
</dbReference>
<evidence type="ECO:0000256" key="2">
    <source>
        <dbReference type="ARBA" id="ARBA00004696"/>
    </source>
</evidence>
<evidence type="ECO:0000256" key="8">
    <source>
        <dbReference type="ARBA" id="ARBA00023239"/>
    </source>
</evidence>
<evidence type="ECO:0000256" key="5">
    <source>
        <dbReference type="ARBA" id="ARBA00022793"/>
    </source>
</evidence>
<dbReference type="InterPro" id="IPR001468">
    <property type="entry name" value="Indole-3-GlycerolPSynthase_CS"/>
</dbReference>
<evidence type="ECO:0000313" key="10">
    <source>
        <dbReference type="EMBL" id="MBB5022122.1"/>
    </source>
</evidence>
<dbReference type="InterPro" id="IPR045186">
    <property type="entry name" value="Indole-3-glycerol_P_synth"/>
</dbReference>
<proteinExistence type="predicted"/>
<comment type="pathway">
    <text evidence="2">Amino-acid biosynthesis; L-tryptophan biosynthesis; L-tryptophan from chorismate: step 4/5.</text>
</comment>
<evidence type="ECO:0000256" key="3">
    <source>
        <dbReference type="ARBA" id="ARBA00012362"/>
    </source>
</evidence>
<keyword evidence="7" id="KW-0057">Aromatic amino acid biosynthesis</keyword>
<dbReference type="GO" id="GO:0004640">
    <property type="term" value="F:phosphoribosylanthranilate isomerase activity"/>
    <property type="evidence" value="ECO:0007669"/>
    <property type="project" value="TreeGrafter"/>
</dbReference>
<dbReference type="InterPro" id="IPR011060">
    <property type="entry name" value="RibuloseP-bd_barrel"/>
</dbReference>
<dbReference type="SUPFAM" id="SSF51366">
    <property type="entry name" value="Ribulose-phoshate binding barrel"/>
    <property type="match status" value="1"/>
</dbReference>
<dbReference type="PANTHER" id="PTHR22854">
    <property type="entry name" value="TRYPTOPHAN BIOSYNTHESIS PROTEIN"/>
    <property type="match status" value="1"/>
</dbReference>
<feature type="domain" description="Indole-3-glycerol phosphate synthase" evidence="9">
    <location>
        <begin position="2"/>
        <end position="248"/>
    </location>
</feature>
<dbReference type="GO" id="GO:0000162">
    <property type="term" value="P:L-tryptophan biosynthetic process"/>
    <property type="evidence" value="ECO:0007669"/>
    <property type="project" value="UniProtKB-UniPathway"/>
</dbReference>
<evidence type="ECO:0000259" key="9">
    <source>
        <dbReference type="Pfam" id="PF00218"/>
    </source>
</evidence>
<dbReference type="Proteomes" id="UP000528322">
    <property type="component" value="Unassembled WGS sequence"/>
</dbReference>
<keyword evidence="6" id="KW-0822">Tryptophan biosynthesis</keyword>
<reference evidence="10 11" key="1">
    <citation type="submission" date="2020-08" db="EMBL/GenBank/DDBJ databases">
        <title>Genomic Encyclopedia of Type Strains, Phase IV (KMG-IV): sequencing the most valuable type-strain genomes for metagenomic binning, comparative biology and taxonomic classification.</title>
        <authorList>
            <person name="Goeker M."/>
        </authorList>
    </citation>
    <scope>NUCLEOTIDE SEQUENCE [LARGE SCALE GENOMIC DNA]</scope>
    <source>
        <strain evidence="10 11">DSM 22071</strain>
    </source>
</reference>
<dbReference type="NCBIfam" id="NF001377">
    <property type="entry name" value="PRK00278.2-4"/>
    <property type="match status" value="1"/>
</dbReference>
<dbReference type="EC" id="4.1.1.48" evidence="3"/>
<dbReference type="Pfam" id="PF00218">
    <property type="entry name" value="IGPS"/>
    <property type="match status" value="1"/>
</dbReference>
<comment type="caution">
    <text evidence="10">The sequence shown here is derived from an EMBL/GenBank/DDBJ whole genome shotgun (WGS) entry which is preliminary data.</text>
</comment>
<evidence type="ECO:0000256" key="1">
    <source>
        <dbReference type="ARBA" id="ARBA00001633"/>
    </source>
</evidence>
<dbReference type="Gene3D" id="3.20.20.70">
    <property type="entry name" value="Aldolase class I"/>
    <property type="match status" value="1"/>
</dbReference>
<keyword evidence="4" id="KW-0028">Amino-acid biosynthesis</keyword>
<name>A0A7W7Y5D8_9BACT</name>
<protein>
    <recommendedName>
        <fullName evidence="3">indole-3-glycerol-phosphate synthase</fullName>
        <ecNumber evidence="3">4.1.1.48</ecNumber>
    </recommendedName>
</protein>
<comment type="catalytic activity">
    <reaction evidence="1">
        <text>1-(2-carboxyphenylamino)-1-deoxy-D-ribulose 5-phosphate + H(+) = (1S,2R)-1-C-(indol-3-yl)glycerol 3-phosphate + CO2 + H2O</text>
        <dbReference type="Rhea" id="RHEA:23476"/>
        <dbReference type="ChEBI" id="CHEBI:15377"/>
        <dbReference type="ChEBI" id="CHEBI:15378"/>
        <dbReference type="ChEBI" id="CHEBI:16526"/>
        <dbReference type="ChEBI" id="CHEBI:58613"/>
        <dbReference type="ChEBI" id="CHEBI:58866"/>
        <dbReference type="EC" id="4.1.1.48"/>
    </reaction>
</comment>
<dbReference type="UniPathway" id="UPA00035">
    <property type="reaction ID" value="UER00043"/>
</dbReference>
<accession>A0A7W7Y5D8</accession>
<keyword evidence="8 10" id="KW-0456">Lyase</keyword>
<evidence type="ECO:0000256" key="7">
    <source>
        <dbReference type="ARBA" id="ARBA00023141"/>
    </source>
</evidence>
<dbReference type="AlphaFoldDB" id="A0A7W7Y5D8"/>
<evidence type="ECO:0000256" key="6">
    <source>
        <dbReference type="ARBA" id="ARBA00022822"/>
    </source>
</evidence>
<dbReference type="GO" id="GO:0004425">
    <property type="term" value="F:indole-3-glycerol-phosphate synthase activity"/>
    <property type="evidence" value="ECO:0007669"/>
    <property type="project" value="UniProtKB-EC"/>
</dbReference>
<dbReference type="EMBL" id="JACHID010000008">
    <property type="protein sequence ID" value="MBB5022122.1"/>
    <property type="molecule type" value="Genomic_DNA"/>
</dbReference>
<dbReference type="FunFam" id="3.20.20.70:FF:000024">
    <property type="entry name" value="Indole-3-glycerol phosphate synthase"/>
    <property type="match status" value="1"/>
</dbReference>
<dbReference type="PROSITE" id="PS00614">
    <property type="entry name" value="IGPS"/>
    <property type="match status" value="1"/>
</dbReference>
<sequence length="250" mass="27892">MLKTILEHKQREVQERKSQLPRWKEQAQHRDYRSLVKAMEHGDVAVLAEIKRASPSKGLICHDFDPQVIATEYVVGGAAAISVLTDEKFFQGHGEYLKQVRQRVDIPLLRKDFIVHDSQLYEAAALGADAVLLIGEALSESQAAELTALAGEIGLEILFEVHHADQLVKLPPDFSGLLGVNNRDLSTFQVDLQTSVNIARQAKRPVVCESGIGGRDDIVAMTRQGIRMFLIGEYLMRQEDRSAALRELRG</sequence>
<evidence type="ECO:0000256" key="4">
    <source>
        <dbReference type="ARBA" id="ARBA00022605"/>
    </source>
</evidence>
<gene>
    <name evidence="10" type="ORF">HNR37_001450</name>
</gene>
<dbReference type="PANTHER" id="PTHR22854:SF2">
    <property type="entry name" value="INDOLE-3-GLYCEROL-PHOSPHATE SYNTHASE"/>
    <property type="match status" value="1"/>
</dbReference>
<dbReference type="InterPro" id="IPR013798">
    <property type="entry name" value="Indole-3-glycerol_P_synth_dom"/>
</dbReference>
<organism evidence="10 11">
    <name type="scientific">Desulfurispira natronophila</name>
    <dbReference type="NCBI Taxonomy" id="682562"/>
    <lineage>
        <taxon>Bacteria</taxon>
        <taxon>Pseudomonadati</taxon>
        <taxon>Chrysiogenota</taxon>
        <taxon>Chrysiogenia</taxon>
        <taxon>Chrysiogenales</taxon>
        <taxon>Chrysiogenaceae</taxon>
        <taxon>Desulfurispira</taxon>
    </lineage>
</organism>
<dbReference type="CDD" id="cd00331">
    <property type="entry name" value="IGPS"/>
    <property type="match status" value="1"/>
</dbReference>
<keyword evidence="11" id="KW-1185">Reference proteome</keyword>